<feature type="compositionally biased region" description="Basic residues" evidence="1">
    <location>
        <begin position="182"/>
        <end position="193"/>
    </location>
</feature>
<feature type="compositionally biased region" description="Basic residues" evidence="1">
    <location>
        <begin position="36"/>
        <end position="48"/>
    </location>
</feature>
<evidence type="ECO:0000313" key="2">
    <source>
        <dbReference type="EMBL" id="EFL34358.1"/>
    </source>
</evidence>
<organism evidence="2 3">
    <name type="scientific">Streptomyces viridochromogenes (strain DSM 40736 / JCM 4977 / BCRC 1201 / Tue 494)</name>
    <dbReference type="NCBI Taxonomy" id="591159"/>
    <lineage>
        <taxon>Bacteria</taxon>
        <taxon>Bacillati</taxon>
        <taxon>Actinomycetota</taxon>
        <taxon>Actinomycetes</taxon>
        <taxon>Kitasatosporales</taxon>
        <taxon>Streptomycetaceae</taxon>
        <taxon>Streptomyces</taxon>
    </lineage>
</organism>
<feature type="region of interest" description="Disordered" evidence="1">
    <location>
        <begin position="102"/>
        <end position="217"/>
    </location>
</feature>
<feature type="region of interest" description="Disordered" evidence="1">
    <location>
        <begin position="35"/>
        <end position="59"/>
    </location>
</feature>
<accession>D9X9X7</accession>
<protein>
    <submittedName>
        <fullName evidence="2">Predicted protein</fullName>
    </submittedName>
</protein>
<feature type="compositionally biased region" description="Basic and acidic residues" evidence="1">
    <location>
        <begin position="102"/>
        <end position="118"/>
    </location>
</feature>
<feature type="compositionally biased region" description="Polar residues" evidence="1">
    <location>
        <begin position="140"/>
        <end position="149"/>
    </location>
</feature>
<keyword evidence="3" id="KW-1185">Reference proteome</keyword>
<name>D9X9X7_STRVT</name>
<dbReference type="EMBL" id="GG657757">
    <property type="protein sequence ID" value="EFL34358.1"/>
    <property type="molecule type" value="Genomic_DNA"/>
</dbReference>
<sequence length="217" mass="23854">MAVEPRLGHHHADRTGCHTHHCLHEAITSIRTDKYRTHRASGTRRTARTPRPEPSGQVNERYLQHPATGSFAVRSEGEITRRDTFAAHRSELPRHRCRALPRHTDRIGTERKGSRDEVAVPPPHPPRTAAVRHFGEGTRDTQGTRSTQGRHGATAGSLVATPTGDPVASLASHAPHGALRPRGSRRSRGRRRPSSQLLSTRAHGGLWPSRVPTGGRP</sequence>
<gene>
    <name evidence="2" type="ORF">SSQG_04875</name>
</gene>
<evidence type="ECO:0000313" key="3">
    <source>
        <dbReference type="Proteomes" id="UP000004184"/>
    </source>
</evidence>
<dbReference type="STRING" id="591159.SSQG_04875"/>
<reference evidence="3" key="1">
    <citation type="submission" date="2009-02" db="EMBL/GenBank/DDBJ databases">
        <title>Annotation of Streptomyces viridochromogenes strain DSM 40736.</title>
        <authorList>
            <consortium name="The Broad Institute Genome Sequencing Platform"/>
            <consortium name="Broad Institute Microbial Sequencing Center"/>
            <person name="Fischbach M."/>
            <person name="Godfrey P."/>
            <person name="Ward D."/>
            <person name="Young S."/>
            <person name="Zeng Q."/>
            <person name="Koehrsen M."/>
            <person name="Alvarado L."/>
            <person name="Berlin A.M."/>
            <person name="Bochicchio J."/>
            <person name="Borenstein D."/>
            <person name="Chapman S.B."/>
            <person name="Chen Z."/>
            <person name="Engels R."/>
            <person name="Freedman E."/>
            <person name="Gellesch M."/>
            <person name="Goldberg J."/>
            <person name="Griggs A."/>
            <person name="Gujja S."/>
            <person name="Heilman E.R."/>
            <person name="Heiman D.I."/>
            <person name="Hepburn T.A."/>
            <person name="Howarth C."/>
            <person name="Jen D."/>
            <person name="Larson L."/>
            <person name="Lewis B."/>
            <person name="Mehta T."/>
            <person name="Park D."/>
            <person name="Pearson M."/>
            <person name="Richards J."/>
            <person name="Roberts A."/>
            <person name="Saif S."/>
            <person name="Shea T.D."/>
            <person name="Shenoy N."/>
            <person name="Sisk P."/>
            <person name="Stolte C."/>
            <person name="Sykes S.N."/>
            <person name="Thomson T."/>
            <person name="Walk T."/>
            <person name="White J."/>
            <person name="Yandava C."/>
            <person name="Straight P."/>
            <person name="Clardy J."/>
            <person name="Hung D."/>
            <person name="Kolter R."/>
            <person name="Mekalanos J."/>
            <person name="Walker S."/>
            <person name="Walsh C.T."/>
            <person name="Wieland-Brown L.C."/>
            <person name="Haas B."/>
            <person name="Nusbaum C."/>
            <person name="Birren B."/>
        </authorList>
    </citation>
    <scope>NUCLEOTIDE SEQUENCE [LARGE SCALE GENOMIC DNA]</scope>
    <source>
        <strain evidence="3">DSM 40736 / JCM 4977 / BCRC 1201 / Tue 494</strain>
    </source>
</reference>
<evidence type="ECO:0000256" key="1">
    <source>
        <dbReference type="SAM" id="MobiDB-lite"/>
    </source>
</evidence>
<proteinExistence type="predicted"/>
<dbReference type="HOGENOM" id="CLU_1271719_0_0_11"/>
<dbReference type="Proteomes" id="UP000004184">
    <property type="component" value="Unassembled WGS sequence"/>
</dbReference>
<dbReference type="AlphaFoldDB" id="D9X9X7"/>